<dbReference type="PROSITE" id="PS51272">
    <property type="entry name" value="SLH"/>
    <property type="match status" value="3"/>
</dbReference>
<evidence type="ECO:0000313" key="2">
    <source>
        <dbReference type="EMBL" id="VFU12842.1"/>
    </source>
</evidence>
<dbReference type="Pfam" id="PF00395">
    <property type="entry name" value="SLH"/>
    <property type="match status" value="1"/>
</dbReference>
<dbReference type="EMBL" id="CAADRN010000102">
    <property type="protein sequence ID" value="VFU12842.1"/>
    <property type="molecule type" value="Genomic_DNA"/>
</dbReference>
<dbReference type="AlphaFoldDB" id="A0A485LWY0"/>
<sequence>MPEAALVYQLNSQGTLRINPGNGEAVTGEGETMPLNRYRRFINLPEPVAGGGVVTEPGPVAPAQKISQADAVRAAQEFFQKLGLEGEVTQIGGGSTGGGVFHDQFWSYSLREGEGGRSGQSRHGNVGINVYTGEVWNYNNSEFERSGPVSGLSPGIGRDAAREKALAFIRLVAPDKMGQVVEDRQDPANAGYNGFHHFSFSRLVNGIVFPQDKIIVEVGGDGTIVHYNCNWHRVRFPSAGEVIGVEEAEKIFLANNRLKFVYFFPLAGEELRPGKKPVPVLMFEPYNEWAIDACTGEPVILNQVVVQPKEKTGLEIPAGHWAAAPLSILASSGLLPAEGFEPDGPVSRREALRVLMSIPGRYGPDQQDSFIQVSFNDLNLNDPDYGLIQNAVRRGLLAGGGNFYPEQPILREDLAIWLVRALGYGEVAGMTVKIELKTADAGLVSDEAYNYAAIACGLGLFKGDQEGLLRPLEETTWAELAAVMTRAAPRLQDIKY</sequence>
<name>A0A485LWY0_9ZZZZ</name>
<dbReference type="InterPro" id="IPR032599">
    <property type="entry name" value="YcdB/YcdC_rep_domain"/>
</dbReference>
<proteinExistence type="predicted"/>
<evidence type="ECO:0000259" key="1">
    <source>
        <dbReference type="PROSITE" id="PS51272"/>
    </source>
</evidence>
<reference evidence="2" key="1">
    <citation type="submission" date="2019-03" db="EMBL/GenBank/DDBJ databases">
        <authorList>
            <person name="Hao L."/>
        </authorList>
    </citation>
    <scope>NUCLEOTIDE SEQUENCE</scope>
</reference>
<feature type="domain" description="SLH" evidence="1">
    <location>
        <begin position="309"/>
        <end position="369"/>
    </location>
</feature>
<gene>
    <name evidence="2" type="ORF">SCFA_1900001</name>
</gene>
<feature type="domain" description="SLH" evidence="1">
    <location>
        <begin position="371"/>
        <end position="432"/>
    </location>
</feature>
<organism evidence="2">
    <name type="scientific">anaerobic digester metagenome</name>
    <dbReference type="NCBI Taxonomy" id="1263854"/>
    <lineage>
        <taxon>unclassified sequences</taxon>
        <taxon>metagenomes</taxon>
        <taxon>ecological metagenomes</taxon>
    </lineage>
</organism>
<dbReference type="InterPro" id="IPR001119">
    <property type="entry name" value="SLH_dom"/>
</dbReference>
<protein>
    <submittedName>
        <fullName evidence="2">Cell surface protein</fullName>
    </submittedName>
</protein>
<dbReference type="Pfam" id="PF16244">
    <property type="entry name" value="DUF4901"/>
    <property type="match status" value="1"/>
</dbReference>
<feature type="domain" description="SLH" evidence="1">
    <location>
        <begin position="435"/>
        <end position="496"/>
    </location>
</feature>
<accession>A0A485LWY0</accession>